<evidence type="ECO:0000313" key="3">
    <source>
        <dbReference type="EMBL" id="KAK3218202.1"/>
    </source>
</evidence>
<dbReference type="PANTHER" id="PTHR47074:SF48">
    <property type="entry name" value="POLYNUCLEOTIDYL TRANSFERASE, RIBONUCLEASE H-LIKE SUPERFAMILY PROTEIN"/>
    <property type="match status" value="1"/>
</dbReference>
<dbReference type="AlphaFoldDB" id="A0AAE0AIW2"/>
<organism evidence="3 4">
    <name type="scientific">Dipteronia sinensis</name>
    <dbReference type="NCBI Taxonomy" id="43782"/>
    <lineage>
        <taxon>Eukaryota</taxon>
        <taxon>Viridiplantae</taxon>
        <taxon>Streptophyta</taxon>
        <taxon>Embryophyta</taxon>
        <taxon>Tracheophyta</taxon>
        <taxon>Spermatophyta</taxon>
        <taxon>Magnoliopsida</taxon>
        <taxon>eudicotyledons</taxon>
        <taxon>Gunneridae</taxon>
        <taxon>Pentapetalae</taxon>
        <taxon>rosids</taxon>
        <taxon>malvids</taxon>
        <taxon>Sapindales</taxon>
        <taxon>Sapindaceae</taxon>
        <taxon>Hippocastanoideae</taxon>
        <taxon>Acereae</taxon>
        <taxon>Dipteronia</taxon>
    </lineage>
</organism>
<dbReference type="EMBL" id="JANJYJ010000004">
    <property type="protein sequence ID" value="KAK3218202.1"/>
    <property type="molecule type" value="Genomic_DNA"/>
</dbReference>
<evidence type="ECO:0000259" key="2">
    <source>
        <dbReference type="Pfam" id="PF13456"/>
    </source>
</evidence>
<feature type="signal peptide" evidence="1">
    <location>
        <begin position="1"/>
        <end position="19"/>
    </location>
</feature>
<dbReference type="InterPro" id="IPR052929">
    <property type="entry name" value="RNase_H-like_EbsB-rel"/>
</dbReference>
<comment type="caution">
    <text evidence="3">The sequence shown here is derived from an EMBL/GenBank/DDBJ whole genome shotgun (WGS) entry which is preliminary data.</text>
</comment>
<dbReference type="PANTHER" id="PTHR47074">
    <property type="entry name" value="BNAC02G40300D PROTEIN"/>
    <property type="match status" value="1"/>
</dbReference>
<feature type="chain" id="PRO_5042040081" description="RNase H type-1 domain-containing protein" evidence="1">
    <location>
        <begin position="20"/>
        <end position="137"/>
    </location>
</feature>
<sequence>MLFYFIYVFHFVTSINLLAEEDSGCSPAEVVRWEPPLEHLYKINTDASIKVQDNCVGVGIVIHNHCGLIMCSSAQRIEANFFPQIAEAVTILRGIVFARDMGPLLSSGCVVNLINAGSTISADVGLVLSDILNVISS</sequence>
<feature type="domain" description="RNase H type-1" evidence="2">
    <location>
        <begin position="44"/>
        <end position="135"/>
    </location>
</feature>
<name>A0AAE0AIW2_9ROSI</name>
<dbReference type="Proteomes" id="UP001281410">
    <property type="component" value="Unassembled WGS sequence"/>
</dbReference>
<proteinExistence type="predicted"/>
<dbReference type="GO" id="GO:0004523">
    <property type="term" value="F:RNA-DNA hybrid ribonuclease activity"/>
    <property type="evidence" value="ECO:0007669"/>
    <property type="project" value="InterPro"/>
</dbReference>
<accession>A0AAE0AIW2</accession>
<gene>
    <name evidence="3" type="ORF">Dsin_012172</name>
</gene>
<dbReference type="InterPro" id="IPR002156">
    <property type="entry name" value="RNaseH_domain"/>
</dbReference>
<dbReference type="GO" id="GO:0003676">
    <property type="term" value="F:nucleic acid binding"/>
    <property type="evidence" value="ECO:0007669"/>
    <property type="project" value="InterPro"/>
</dbReference>
<protein>
    <recommendedName>
        <fullName evidence="2">RNase H type-1 domain-containing protein</fullName>
    </recommendedName>
</protein>
<keyword evidence="1" id="KW-0732">Signal</keyword>
<reference evidence="3" key="1">
    <citation type="journal article" date="2023" name="Plant J.">
        <title>Genome sequences and population genomics provide insights into the demographic history, inbreeding, and mutation load of two 'living fossil' tree species of Dipteronia.</title>
        <authorList>
            <person name="Feng Y."/>
            <person name="Comes H.P."/>
            <person name="Chen J."/>
            <person name="Zhu S."/>
            <person name="Lu R."/>
            <person name="Zhang X."/>
            <person name="Li P."/>
            <person name="Qiu J."/>
            <person name="Olsen K.M."/>
            <person name="Qiu Y."/>
        </authorList>
    </citation>
    <scope>NUCLEOTIDE SEQUENCE</scope>
    <source>
        <strain evidence="3">NBL</strain>
    </source>
</reference>
<keyword evidence="4" id="KW-1185">Reference proteome</keyword>
<evidence type="ECO:0000313" key="4">
    <source>
        <dbReference type="Proteomes" id="UP001281410"/>
    </source>
</evidence>
<evidence type="ECO:0000256" key="1">
    <source>
        <dbReference type="SAM" id="SignalP"/>
    </source>
</evidence>
<dbReference type="Pfam" id="PF13456">
    <property type="entry name" value="RVT_3"/>
    <property type="match status" value="1"/>
</dbReference>